<dbReference type="PANTHER" id="PTHR33116:SF70">
    <property type="entry name" value="NON-LTR RETROELEMENT REVERSE TRANSCRIPTASE-LIKE PROTEIN"/>
    <property type="match status" value="1"/>
</dbReference>
<dbReference type="Pfam" id="PF13966">
    <property type="entry name" value="zf-RVT"/>
    <property type="match status" value="1"/>
</dbReference>
<evidence type="ECO:0000259" key="2">
    <source>
        <dbReference type="PROSITE" id="PS50879"/>
    </source>
</evidence>
<dbReference type="Pfam" id="PF13456">
    <property type="entry name" value="RVT_3"/>
    <property type="match status" value="1"/>
</dbReference>
<dbReference type="PROSITE" id="PS50878">
    <property type="entry name" value="RT_POL"/>
    <property type="match status" value="1"/>
</dbReference>
<gene>
    <name evidence="3" type="ORF">LTRI10_LOCUS10492</name>
</gene>
<dbReference type="InterPro" id="IPR036397">
    <property type="entry name" value="RNaseH_sf"/>
</dbReference>
<dbReference type="GO" id="GO:0004523">
    <property type="term" value="F:RNA-DNA hybrid ribonuclease activity"/>
    <property type="evidence" value="ECO:0007669"/>
    <property type="project" value="InterPro"/>
</dbReference>
<evidence type="ECO:0000313" key="3">
    <source>
        <dbReference type="EMBL" id="CAL1366122.1"/>
    </source>
</evidence>
<dbReference type="Pfam" id="PF00078">
    <property type="entry name" value="RVT_1"/>
    <property type="match status" value="1"/>
</dbReference>
<protein>
    <recommendedName>
        <fullName evidence="5">Reverse transcriptase domain-containing protein</fullName>
    </recommendedName>
</protein>
<evidence type="ECO:0000313" key="4">
    <source>
        <dbReference type="Proteomes" id="UP001497516"/>
    </source>
</evidence>
<dbReference type="GO" id="GO:0003676">
    <property type="term" value="F:nucleic acid binding"/>
    <property type="evidence" value="ECO:0007669"/>
    <property type="project" value="InterPro"/>
</dbReference>
<evidence type="ECO:0008006" key="5">
    <source>
        <dbReference type="Google" id="ProtNLM"/>
    </source>
</evidence>
<dbReference type="PANTHER" id="PTHR33116">
    <property type="entry name" value="REVERSE TRANSCRIPTASE ZINC-BINDING DOMAIN-CONTAINING PROTEIN-RELATED-RELATED"/>
    <property type="match status" value="1"/>
</dbReference>
<dbReference type="EMBL" id="OZ034815">
    <property type="protein sequence ID" value="CAL1366122.1"/>
    <property type="molecule type" value="Genomic_DNA"/>
</dbReference>
<dbReference type="SUPFAM" id="SSF56672">
    <property type="entry name" value="DNA/RNA polymerases"/>
    <property type="match status" value="1"/>
</dbReference>
<proteinExistence type="predicted"/>
<organism evidence="3 4">
    <name type="scientific">Linum trigynum</name>
    <dbReference type="NCBI Taxonomy" id="586398"/>
    <lineage>
        <taxon>Eukaryota</taxon>
        <taxon>Viridiplantae</taxon>
        <taxon>Streptophyta</taxon>
        <taxon>Embryophyta</taxon>
        <taxon>Tracheophyta</taxon>
        <taxon>Spermatophyta</taxon>
        <taxon>Magnoliopsida</taxon>
        <taxon>eudicotyledons</taxon>
        <taxon>Gunneridae</taxon>
        <taxon>Pentapetalae</taxon>
        <taxon>rosids</taxon>
        <taxon>fabids</taxon>
        <taxon>Malpighiales</taxon>
        <taxon>Linaceae</taxon>
        <taxon>Linum</taxon>
    </lineage>
</organism>
<dbReference type="CDD" id="cd06222">
    <property type="entry name" value="RNase_H_like"/>
    <property type="match status" value="1"/>
</dbReference>
<sequence>MITCLKAEDGNWVTDPDALLDMGRQYYCNLFRSDDQPLQPPLPCLFPEISQARFARISAPPSNEEIKAIINDINGLKAPGKDGFHALFFQKCWESVGEDFCKFIQECFICHNLISRTNETLLVLIPKTEAPVSMKEFRPISLCNVGYKTIAKCLANRIKGLMPILVKQNQTSFVPKRHITDNILILQETVHSMARKSGKKGMMLMKIDLAKAYDRIEWKFLEQTLYLAGFPPNFVAIVMQCVSSTQMQVLWNGGESESFSPSRGLRQGCPLSPYLFTLCVERLSHCIENAVKEKRWKPVNLSPGEPPLSHLFFDDDLVLFAEASPRQAEVVMDCIEAFCSASGEQISKEKSRVLFSKNTKCSNRRDICNRLGIQETDDLGRYLGVPVLHGIISKTTFKYILEKIDRKLTAWKAKTLSLAGRVTLAQSVLNAIPTYAMQTSMLPVSICDDIDRRIRRFVWGSQEGKRKVHLVSWEKVCTAKQQGGLGLRSARSLNLAYMIKLAWSILNNKDDLWVKVMQGKYFHQREGRIIGMKRSNHSSLWKGILKSYPLMQRATVWSIRDGRTTDFWNHPWIDQDTLLKDFSLRSLTDDERCCSVAEMANDQGEWEWSKLNSLLPNDCLMRIAGMEAPVQGMGEDTTIWGLEKDGRFRLKSAYLLAANEVGEEAQAVWKKLWEWKGPNRVKHFLWLVLHNRLLTNHERTKRKLTTDGSCKACNEELETIEHILRKCRKTEGVRKFFKMGHSPGENRSFQQWIIDNINDSDRGTDFGITCWMIWKQRNEEIMDWKTYSEAGLISKIMSWIQVYKQARINEEKSIVAPRNQHIQTSVAWKPPREGWIQIQTDGSVLQNSGKAAAGGLLRDHLGRCLDAFTCNLGSCTITTAELRGAEIGLQRAWERGFRKVELNLDSSTAITIMKNIDDTDHRHGLIATRIGKLLNLNWEVILSHVYREGNFAADFLASKGHLAPFGTHFFDVYDPNLCKWLLYDSMAISMDRSINLMN</sequence>
<dbReference type="Proteomes" id="UP001497516">
    <property type="component" value="Chromosome 2"/>
</dbReference>
<dbReference type="InterPro" id="IPR012337">
    <property type="entry name" value="RNaseH-like_sf"/>
</dbReference>
<dbReference type="Gene3D" id="3.30.420.10">
    <property type="entry name" value="Ribonuclease H-like superfamily/Ribonuclease H"/>
    <property type="match status" value="1"/>
</dbReference>
<feature type="domain" description="Reverse transcriptase" evidence="1">
    <location>
        <begin position="106"/>
        <end position="387"/>
    </location>
</feature>
<evidence type="ECO:0000259" key="1">
    <source>
        <dbReference type="PROSITE" id="PS50878"/>
    </source>
</evidence>
<dbReference type="InterPro" id="IPR043502">
    <property type="entry name" value="DNA/RNA_pol_sf"/>
</dbReference>
<dbReference type="AlphaFoldDB" id="A0AAV2D408"/>
<dbReference type="PROSITE" id="PS50879">
    <property type="entry name" value="RNASE_H_1"/>
    <property type="match status" value="1"/>
</dbReference>
<reference evidence="3 4" key="1">
    <citation type="submission" date="2024-04" db="EMBL/GenBank/DDBJ databases">
        <authorList>
            <person name="Fracassetti M."/>
        </authorList>
    </citation>
    <scope>NUCLEOTIDE SEQUENCE [LARGE SCALE GENOMIC DNA]</scope>
</reference>
<dbReference type="InterPro" id="IPR026960">
    <property type="entry name" value="RVT-Znf"/>
</dbReference>
<dbReference type="InterPro" id="IPR000477">
    <property type="entry name" value="RT_dom"/>
</dbReference>
<dbReference type="InterPro" id="IPR044730">
    <property type="entry name" value="RNase_H-like_dom_plant"/>
</dbReference>
<dbReference type="CDD" id="cd01650">
    <property type="entry name" value="RT_nLTR_like"/>
    <property type="match status" value="1"/>
</dbReference>
<accession>A0AAV2D408</accession>
<feature type="domain" description="RNase H type-1" evidence="2">
    <location>
        <begin position="832"/>
        <end position="962"/>
    </location>
</feature>
<dbReference type="SUPFAM" id="SSF53098">
    <property type="entry name" value="Ribonuclease H-like"/>
    <property type="match status" value="1"/>
</dbReference>
<dbReference type="InterPro" id="IPR002156">
    <property type="entry name" value="RNaseH_domain"/>
</dbReference>
<name>A0AAV2D408_9ROSI</name>
<keyword evidence="4" id="KW-1185">Reference proteome</keyword>